<proteinExistence type="predicted"/>
<keyword evidence="3" id="KW-1185">Reference proteome</keyword>
<organism evidence="2 3">
    <name type="scientific">Tribonema minus</name>
    <dbReference type="NCBI Taxonomy" id="303371"/>
    <lineage>
        <taxon>Eukaryota</taxon>
        <taxon>Sar</taxon>
        <taxon>Stramenopiles</taxon>
        <taxon>Ochrophyta</taxon>
        <taxon>PX clade</taxon>
        <taxon>Xanthophyceae</taxon>
        <taxon>Tribonematales</taxon>
        <taxon>Tribonemataceae</taxon>
        <taxon>Tribonema</taxon>
    </lineage>
</organism>
<evidence type="ECO:0000313" key="3">
    <source>
        <dbReference type="Proteomes" id="UP000664859"/>
    </source>
</evidence>
<feature type="compositionally biased region" description="Basic residues" evidence="1">
    <location>
        <begin position="197"/>
        <end position="208"/>
    </location>
</feature>
<dbReference type="Proteomes" id="UP000664859">
    <property type="component" value="Unassembled WGS sequence"/>
</dbReference>
<feature type="compositionally biased region" description="Basic residues" evidence="1">
    <location>
        <begin position="29"/>
        <end position="45"/>
    </location>
</feature>
<accession>A0A835YY06</accession>
<name>A0A835YY06_9STRA</name>
<evidence type="ECO:0000313" key="2">
    <source>
        <dbReference type="EMBL" id="KAG5183480.1"/>
    </source>
</evidence>
<protein>
    <submittedName>
        <fullName evidence="2">Uncharacterized protein</fullName>
    </submittedName>
</protein>
<dbReference type="EMBL" id="JAFCMP010000205">
    <property type="protein sequence ID" value="KAG5183480.1"/>
    <property type="molecule type" value="Genomic_DNA"/>
</dbReference>
<feature type="compositionally biased region" description="Basic residues" evidence="1">
    <location>
        <begin position="1"/>
        <end position="21"/>
    </location>
</feature>
<gene>
    <name evidence="2" type="ORF">JKP88DRAFT_238497</name>
</gene>
<comment type="caution">
    <text evidence="2">The sequence shown here is derived from an EMBL/GenBank/DDBJ whole genome shotgun (WGS) entry which is preliminary data.</text>
</comment>
<dbReference type="AlphaFoldDB" id="A0A835YY06"/>
<feature type="region of interest" description="Disordered" evidence="1">
    <location>
        <begin position="1"/>
        <end position="52"/>
    </location>
</feature>
<feature type="non-terminal residue" evidence="2">
    <location>
        <position position="1"/>
    </location>
</feature>
<sequence length="220" mass="24874">RRRQQRRQRRRQRQRQQRQQRRLCTAWTQRRRQRRRRQHQRRRRAAASATAASPVLTTATVAQCSRVQRSAAECIFRNTHSRWLHPSRVKAAACILTGEGKEIVLAKVVALAARQFAAAASGVGAAACDDWDAMGVDEPQQLSVDIAHAQIWGLAKNLIADVKSLPPQEAVELMKYLSQVARDRVAGNVHDPLIRQRRTQKVLGKRARSSTAGPSKKKKT</sequence>
<feature type="region of interest" description="Disordered" evidence="1">
    <location>
        <begin position="197"/>
        <end position="220"/>
    </location>
</feature>
<evidence type="ECO:0000256" key="1">
    <source>
        <dbReference type="SAM" id="MobiDB-lite"/>
    </source>
</evidence>
<reference evidence="2" key="1">
    <citation type="submission" date="2021-02" db="EMBL/GenBank/DDBJ databases">
        <title>First Annotated Genome of the Yellow-green Alga Tribonema minus.</title>
        <authorList>
            <person name="Mahan K.M."/>
        </authorList>
    </citation>
    <scope>NUCLEOTIDE SEQUENCE</scope>
    <source>
        <strain evidence="2">UTEX B ZZ1240</strain>
    </source>
</reference>